<dbReference type="EMBL" id="RWAH01000005">
    <property type="protein sequence ID" value="MMS76483.1"/>
    <property type="molecule type" value="Genomic_DNA"/>
</dbReference>
<name>A0A403SY92_SALER</name>
<proteinExistence type="predicted"/>
<organism evidence="1">
    <name type="scientific">Salmonella enterica</name>
    <name type="common">Salmonella choleraesuis</name>
    <dbReference type="NCBI Taxonomy" id="28901"/>
    <lineage>
        <taxon>Bacteria</taxon>
        <taxon>Pseudomonadati</taxon>
        <taxon>Pseudomonadota</taxon>
        <taxon>Gammaproteobacteria</taxon>
        <taxon>Enterobacterales</taxon>
        <taxon>Enterobacteriaceae</taxon>
        <taxon>Salmonella</taxon>
    </lineage>
</organism>
<protein>
    <submittedName>
        <fullName evidence="1">Phage tail protein</fullName>
    </submittedName>
</protein>
<evidence type="ECO:0000313" key="1">
    <source>
        <dbReference type="EMBL" id="MMS76483.1"/>
    </source>
</evidence>
<reference evidence="1" key="1">
    <citation type="submission" date="2018-10" db="EMBL/GenBank/DDBJ databases">
        <authorList>
            <consortium name="PulseNet: The National Subtyping Network for Foodborne Disease Surveillance"/>
            <person name="Tarr C.L."/>
            <person name="Trees E."/>
            <person name="Katz L.S."/>
            <person name="Carleton-Romer H.A."/>
            <person name="Stroika S."/>
            <person name="Kucerova Z."/>
            <person name="Roache K.F."/>
            <person name="Sabol A.L."/>
            <person name="Besser J."/>
            <person name="Gerner-Smidt P."/>
        </authorList>
    </citation>
    <scope>NUCLEOTIDE SEQUENCE [LARGE SCALE GENOMIC DNA]</scope>
    <source>
        <strain evidence="1">PNUSAS052121</strain>
    </source>
</reference>
<dbReference type="Gene3D" id="3.30.70.1700">
    <property type="entry name" value="Phage minor tail protein U"/>
    <property type="match status" value="1"/>
</dbReference>
<dbReference type="Pfam" id="PF06141">
    <property type="entry name" value="Phage_tail_U"/>
    <property type="match status" value="1"/>
</dbReference>
<accession>A0A403SY92</accession>
<dbReference type="SUPFAM" id="SSF143749">
    <property type="entry name" value="Phage tail protein-like"/>
    <property type="match status" value="1"/>
</dbReference>
<gene>
    <name evidence="1" type="ORF">D9O31_07775</name>
</gene>
<dbReference type="Proteomes" id="UP000839526">
    <property type="component" value="Unassembled WGS sequence"/>
</dbReference>
<sequence>MTLHSAIRQAIIAALKVAGDGNITFFDGRPVVIEEEELPAIAVYLSDAQCTGMEVDGDIWSAVLHVEVFLKAAQPDSALDEQMENRVYPALENVTGLGDIIRTMSAQGYNYQRDDEMAMWGSADLTYDITYSMRG</sequence>
<comment type="caution">
    <text evidence="1">The sequence shown here is derived from an EMBL/GenBank/DDBJ whole genome shotgun (WGS) entry which is preliminary data.</text>
</comment>
<dbReference type="AlphaFoldDB" id="A0A403SY92"/>
<dbReference type="InterPro" id="IPR009312">
    <property type="entry name" value="Phage_lambda_GpU-like"/>
</dbReference>
<dbReference type="InterPro" id="IPR038512">
    <property type="entry name" value="GpU-like_sf"/>
</dbReference>
<dbReference type="InterPro" id="IPR035934">
    <property type="entry name" value="Phage_tail_protein-like_sf"/>
</dbReference>